<keyword evidence="1" id="KW-1133">Transmembrane helix</keyword>
<feature type="transmembrane region" description="Helical" evidence="1">
    <location>
        <begin position="76"/>
        <end position="100"/>
    </location>
</feature>
<accession>A0A329MIG5</accession>
<keyword evidence="3" id="KW-1185">Reference proteome</keyword>
<dbReference type="EMBL" id="QMFB01000012">
    <property type="protein sequence ID" value="RAV19452.1"/>
    <property type="molecule type" value="Genomic_DNA"/>
</dbReference>
<evidence type="ECO:0000313" key="2">
    <source>
        <dbReference type="EMBL" id="RAV19452.1"/>
    </source>
</evidence>
<keyword evidence="1" id="KW-0472">Membrane</keyword>
<comment type="caution">
    <text evidence="2">The sequence shown here is derived from an EMBL/GenBank/DDBJ whole genome shotgun (WGS) entry which is preliminary data.</text>
</comment>
<organism evidence="2 3">
    <name type="scientific">Paenibacillus contaminans</name>
    <dbReference type="NCBI Taxonomy" id="450362"/>
    <lineage>
        <taxon>Bacteria</taxon>
        <taxon>Bacillati</taxon>
        <taxon>Bacillota</taxon>
        <taxon>Bacilli</taxon>
        <taxon>Bacillales</taxon>
        <taxon>Paenibacillaceae</taxon>
        <taxon>Paenibacillus</taxon>
    </lineage>
</organism>
<name>A0A329MIG5_9BACL</name>
<evidence type="ECO:0000313" key="3">
    <source>
        <dbReference type="Proteomes" id="UP000250369"/>
    </source>
</evidence>
<gene>
    <name evidence="2" type="ORF">DQG23_20900</name>
</gene>
<protein>
    <submittedName>
        <fullName evidence="2">Uncharacterized protein</fullName>
    </submittedName>
</protein>
<keyword evidence="1" id="KW-0812">Transmembrane</keyword>
<feature type="transmembrane region" description="Helical" evidence="1">
    <location>
        <begin position="43"/>
        <end position="64"/>
    </location>
</feature>
<feature type="transmembrane region" description="Helical" evidence="1">
    <location>
        <begin position="7"/>
        <end position="31"/>
    </location>
</feature>
<proteinExistence type="predicted"/>
<dbReference type="OrthoDB" id="2609546at2"/>
<evidence type="ECO:0000256" key="1">
    <source>
        <dbReference type="SAM" id="Phobius"/>
    </source>
</evidence>
<dbReference type="AlphaFoldDB" id="A0A329MIG5"/>
<feature type="transmembrane region" description="Helical" evidence="1">
    <location>
        <begin position="112"/>
        <end position="134"/>
    </location>
</feature>
<sequence>MKILKWLLAIIFFHPVMISVIILTLMIPFMIYGDIKGILIHEVPVSEGSLIMLSFCGFFVYLALRSSFLGIPYRKITILLPMLQMVIYTSLALAAAFMIINKWADQGLYSKGWAITLALLAIVVIRLLMSLLYWKYPIVQRKGEH</sequence>
<dbReference type="Proteomes" id="UP000250369">
    <property type="component" value="Unassembled WGS sequence"/>
</dbReference>
<dbReference type="RefSeq" id="WP_113032813.1">
    <property type="nucleotide sequence ID" value="NZ_QMFB01000012.1"/>
</dbReference>
<reference evidence="2 3" key="1">
    <citation type="journal article" date="2009" name="Int. J. Syst. Evol. Microbiol.">
        <title>Paenibacillus contaminans sp. nov., isolated from a contaminated laboratory plate.</title>
        <authorList>
            <person name="Chou J.H."/>
            <person name="Lee J.H."/>
            <person name="Lin M.C."/>
            <person name="Chang P.S."/>
            <person name="Arun A.B."/>
            <person name="Young C.C."/>
            <person name="Chen W.M."/>
        </authorList>
    </citation>
    <scope>NUCLEOTIDE SEQUENCE [LARGE SCALE GENOMIC DNA]</scope>
    <source>
        <strain evidence="2 3">CKOBP-6</strain>
    </source>
</reference>